<dbReference type="GeneID" id="20352606"/>
<feature type="compositionally biased region" description="Polar residues" evidence="1">
    <location>
        <begin position="451"/>
        <end position="466"/>
    </location>
</feature>
<feature type="compositionally biased region" description="Basic and acidic residues" evidence="1">
    <location>
        <begin position="818"/>
        <end position="843"/>
    </location>
</feature>
<reference evidence="3" key="2">
    <citation type="submission" date="2010-07" db="EMBL/GenBank/DDBJ databases">
        <authorList>
            <consortium name="The Broad Institute Genome Sequencing Platform"/>
            <consortium name="Broad Institute Genome Sequencing Center for Infectious Disease"/>
            <person name="Ma L.-J."/>
            <person name="Dead R."/>
            <person name="Young S."/>
            <person name="Zeng Q."/>
            <person name="Koehrsen M."/>
            <person name="Alvarado L."/>
            <person name="Berlin A."/>
            <person name="Chapman S.B."/>
            <person name="Chen Z."/>
            <person name="Freedman E."/>
            <person name="Gellesch M."/>
            <person name="Goldberg J."/>
            <person name="Griggs A."/>
            <person name="Gujja S."/>
            <person name="Heilman E.R."/>
            <person name="Heiman D."/>
            <person name="Hepburn T."/>
            <person name="Howarth C."/>
            <person name="Jen D."/>
            <person name="Larson L."/>
            <person name="Mehta T."/>
            <person name="Neiman D."/>
            <person name="Pearson M."/>
            <person name="Roberts A."/>
            <person name="Saif S."/>
            <person name="Shea T."/>
            <person name="Shenoy N."/>
            <person name="Sisk P."/>
            <person name="Stolte C."/>
            <person name="Sykes S."/>
            <person name="Walk T."/>
            <person name="White J."/>
            <person name="Yandava C."/>
            <person name="Haas B."/>
            <person name="Nusbaum C."/>
            <person name="Birren B."/>
        </authorList>
    </citation>
    <scope>NUCLEOTIDE SEQUENCE</scope>
    <source>
        <strain evidence="3">R3-111a-1</strain>
    </source>
</reference>
<feature type="region of interest" description="Disordered" evidence="1">
    <location>
        <begin position="1"/>
        <end position="151"/>
    </location>
</feature>
<feature type="compositionally biased region" description="Basic and acidic residues" evidence="1">
    <location>
        <begin position="1786"/>
        <end position="1796"/>
    </location>
</feature>
<feature type="compositionally biased region" description="Basic and acidic residues" evidence="1">
    <location>
        <begin position="893"/>
        <end position="916"/>
    </location>
</feature>
<accession>J3PF69</accession>
<feature type="region of interest" description="Disordered" evidence="1">
    <location>
        <begin position="1853"/>
        <end position="1878"/>
    </location>
</feature>
<dbReference type="Gene3D" id="2.60.120.650">
    <property type="entry name" value="Cupin"/>
    <property type="match status" value="1"/>
</dbReference>
<dbReference type="InterPro" id="IPR003347">
    <property type="entry name" value="JmjC_dom"/>
</dbReference>
<feature type="domain" description="JmjC" evidence="2">
    <location>
        <begin position="626"/>
        <end position="795"/>
    </location>
</feature>
<feature type="compositionally biased region" description="Polar residues" evidence="1">
    <location>
        <begin position="808"/>
        <end position="817"/>
    </location>
</feature>
<evidence type="ECO:0000313" key="3">
    <source>
        <dbReference type="EMBL" id="EJT69971.1"/>
    </source>
</evidence>
<keyword evidence="5" id="KW-1185">Reference proteome</keyword>
<feature type="compositionally biased region" description="Pro residues" evidence="1">
    <location>
        <begin position="485"/>
        <end position="506"/>
    </location>
</feature>
<feature type="region of interest" description="Disordered" evidence="1">
    <location>
        <begin position="420"/>
        <end position="523"/>
    </location>
</feature>
<dbReference type="OrthoDB" id="1678912at2759"/>
<feature type="region of interest" description="Disordered" evidence="1">
    <location>
        <begin position="1721"/>
        <end position="1825"/>
    </location>
</feature>
<feature type="compositionally biased region" description="Polar residues" evidence="1">
    <location>
        <begin position="1854"/>
        <end position="1867"/>
    </location>
</feature>
<reference evidence="4" key="4">
    <citation type="journal article" date="2015" name="G3 (Bethesda)">
        <title>Genome sequences of three phytopathogenic species of the Magnaporthaceae family of fungi.</title>
        <authorList>
            <person name="Okagaki L.H."/>
            <person name="Nunes C.C."/>
            <person name="Sailsbery J."/>
            <person name="Clay B."/>
            <person name="Brown D."/>
            <person name="John T."/>
            <person name="Oh Y."/>
            <person name="Young N."/>
            <person name="Fitzgerald M."/>
            <person name="Haas B.J."/>
            <person name="Zeng Q."/>
            <person name="Young S."/>
            <person name="Adiconis X."/>
            <person name="Fan L."/>
            <person name="Levin J.Z."/>
            <person name="Mitchell T.K."/>
            <person name="Okubara P.A."/>
            <person name="Farman M.L."/>
            <person name="Kohn L.M."/>
            <person name="Birren B."/>
            <person name="Ma L.-J."/>
            <person name="Dean R.A."/>
        </authorList>
    </citation>
    <scope>NUCLEOTIDE SEQUENCE</scope>
    <source>
        <strain evidence="4">R3-111a-1</strain>
    </source>
</reference>
<dbReference type="EMBL" id="GL385402">
    <property type="protein sequence ID" value="EJT69971.1"/>
    <property type="molecule type" value="Genomic_DNA"/>
</dbReference>
<feature type="compositionally biased region" description="Acidic residues" evidence="1">
    <location>
        <begin position="1351"/>
        <end position="1380"/>
    </location>
</feature>
<feature type="region of interest" description="Disordered" evidence="1">
    <location>
        <begin position="807"/>
        <end position="940"/>
    </location>
</feature>
<dbReference type="RefSeq" id="XP_009228305.1">
    <property type="nucleotide sequence ID" value="XM_009230041.1"/>
</dbReference>
<name>J3PF69_GAET3</name>
<dbReference type="VEuPathDB" id="FungiDB:GGTG_12148"/>
<organism evidence="3">
    <name type="scientific">Gaeumannomyces tritici (strain R3-111a-1)</name>
    <name type="common">Wheat and barley take-all root rot fungus</name>
    <name type="synonym">Gaeumannomyces graminis var. tritici</name>
    <dbReference type="NCBI Taxonomy" id="644352"/>
    <lineage>
        <taxon>Eukaryota</taxon>
        <taxon>Fungi</taxon>
        <taxon>Dikarya</taxon>
        <taxon>Ascomycota</taxon>
        <taxon>Pezizomycotina</taxon>
        <taxon>Sordariomycetes</taxon>
        <taxon>Sordariomycetidae</taxon>
        <taxon>Magnaporthales</taxon>
        <taxon>Magnaporthaceae</taxon>
        <taxon>Gaeumannomyces</taxon>
    </lineage>
</organism>
<dbReference type="SUPFAM" id="SSF51197">
    <property type="entry name" value="Clavaminate synthase-like"/>
    <property type="match status" value="1"/>
</dbReference>
<proteinExistence type="predicted"/>
<dbReference type="SMART" id="SM00558">
    <property type="entry name" value="JmjC"/>
    <property type="match status" value="1"/>
</dbReference>
<dbReference type="STRING" id="644352.J3PF69"/>
<feature type="compositionally biased region" description="Polar residues" evidence="1">
    <location>
        <begin position="507"/>
        <end position="520"/>
    </location>
</feature>
<reference evidence="3" key="3">
    <citation type="submission" date="2010-09" db="EMBL/GenBank/DDBJ databases">
        <title>Annotation of Gaeumannomyces graminis var. tritici R3-111a-1.</title>
        <authorList>
            <consortium name="The Broad Institute Genome Sequencing Platform"/>
            <person name="Ma L.-J."/>
            <person name="Dead R."/>
            <person name="Young S.K."/>
            <person name="Zeng Q."/>
            <person name="Gargeya S."/>
            <person name="Fitzgerald M."/>
            <person name="Haas B."/>
            <person name="Abouelleil A."/>
            <person name="Alvarado L."/>
            <person name="Arachchi H.M."/>
            <person name="Berlin A."/>
            <person name="Brown A."/>
            <person name="Chapman S.B."/>
            <person name="Chen Z."/>
            <person name="Dunbar C."/>
            <person name="Freedman E."/>
            <person name="Gearin G."/>
            <person name="Gellesch M."/>
            <person name="Goldberg J."/>
            <person name="Griggs A."/>
            <person name="Gujja S."/>
            <person name="Heiman D."/>
            <person name="Howarth C."/>
            <person name="Larson L."/>
            <person name="Lui A."/>
            <person name="MacDonald P.J.P."/>
            <person name="Mehta T."/>
            <person name="Montmayeur A."/>
            <person name="Murphy C."/>
            <person name="Neiman D."/>
            <person name="Pearson M."/>
            <person name="Priest M."/>
            <person name="Roberts A."/>
            <person name="Saif S."/>
            <person name="Shea T."/>
            <person name="Shenoy N."/>
            <person name="Sisk P."/>
            <person name="Stolte C."/>
            <person name="Sykes S."/>
            <person name="Yandava C."/>
            <person name="Wortman J."/>
            <person name="Nusbaum C."/>
            <person name="Birren B."/>
        </authorList>
    </citation>
    <scope>NUCLEOTIDE SEQUENCE</scope>
    <source>
        <strain evidence="3">R3-111a-1</strain>
    </source>
</reference>
<feature type="region of interest" description="Disordered" evidence="1">
    <location>
        <begin position="1326"/>
        <end position="1456"/>
    </location>
</feature>
<dbReference type="PROSITE" id="PS51184">
    <property type="entry name" value="JMJC"/>
    <property type="match status" value="1"/>
</dbReference>
<dbReference type="Proteomes" id="UP000006039">
    <property type="component" value="Unassembled WGS sequence"/>
</dbReference>
<feature type="compositionally biased region" description="Low complexity" evidence="1">
    <location>
        <begin position="135"/>
        <end position="150"/>
    </location>
</feature>
<reference evidence="4" key="5">
    <citation type="submission" date="2018-04" db="UniProtKB">
        <authorList>
            <consortium name="EnsemblFungi"/>
        </authorList>
    </citation>
    <scope>IDENTIFICATION</scope>
    <source>
        <strain evidence="4">R3-111a-1</strain>
    </source>
</reference>
<sequence length="1890" mass="205343">MRGDELSGADPRPPATTSPAALTTAAAALSPATPGSNGDSGDEMSDTAPLPRASTGAQPYPDTVPASRPHMGDSNPLQSSPAPPAVANSLSAGSSSSNSGNDDGASSSRSTASSPPQRQPPPAGQSTASNPEAQAAAGLSTASSPLSPSPEIFDAVMRDSEVLEPDDGHPRPLPVTELQPQSHISVVDLDKIPSAKPREFKLPKLTGPYRMRLERLVTEAQKKFPERNLGQFGENQFVDRRMMEDLLRDDLPDRYYLDARPSDLNKTPPPRGLVLPYHVNCSDQLSEQGQNHFVIAVVELDQSKFISWGMTKEKREQEATALLDSEDNCCAFRCVEAVRIHFGIDKERERDNTALRLASLKRWIKSKNKAVEALRSGNPREDGDQALADAGIGDFATAVSTPVDPEVEEVLLDEISAIEGADTPPDASASEASSQQQASTAEAAPGPPSEPLSQRKNGTAASNLDASTAAKFVVAPERGRRPLPDSRPQPAAPPPELGHSQAPPPHSSNSGNTIPPSSDVHNGVRYRWMPDTIGGSVLLLEPTPDQYRDLKEGPEDDIPSLIRCGKELAGKAGIFVIIAPTMRIQSFDNDKLKIDSSITDDVEKFATVISDPTELGNVAYQTDIPAHTEEERRGAFLPPESPVWPFRGNKFPADGPVPGLHNPSAYQSRPWGPFAWHREDLRAWAVNYLYCGEKIWRVIEPGSEKQADRVFADMLGVTPTHNQYLRHQALHGGVNRLREGGVVVRKFKQRAGQLVITLPGAYHSGFSVTSTQAEAVNWTDSTDRSEEYVPCNAECNDHDPITYEIAFSNDQPQNSTSLKKDAGKEHHAGEQHTGNEHTDKQNTGDDQQTKVAGTRRSGKRKSEGTPYPAGFVIGNNAQQAATLRSARQKAPRVAKDTSGKQHECGERRGETVESPRLRKNKRAAAPNEPPSDEPQSKRKPRPVAIMAEHLRDANAIARLRGHIRASRGDGRLPELEVKEEDSVRAAVAYCKIAIQAKQSAGYCGLRSWIAWASANKLINLEKEKANRKRNPEDVLKKAHAEVATLTYELEVKEEDSVRAAVAYCKIAIQAKQSAGYCGLRSWIAWASANKLINLEKEKANRKRNPEDVLKKAHAEVATLTYGAFKNRLSEAGKLENLGAFMAMLPFDGQLDDGIALRDYQRVGQDEMEQLKEQSARGIGSQLAEVADEFLTALREGKAYPRRAWEDAAETELVKSTLQHQVELLQRVSDLADFGGPTTRVPAGGTSTPPPWHPARRHSSVKAAHDSGQPLERRTLRRTRIQKVLCSSWVGFHPCFAACGEVNAVHGELPAEGGKGCVLLGGTQALEPPASPNKGRSTSNRLPSDGSGHDDGPEDSDNDESEDNKEPEDDGSEDSDSDESEDNTKPVHNTKLVRNTEPVHNRDEPTSAASVSPRARRKRELPTEGKGDLEHPSKRRRRGGEVGRTRVSRVGEATSDGVEKTVSFEEVRDQHRIIAWPAASPHFYTLRCENHGKFFDSKDPVQGAGKHLSKIHGTSGTHQNAIRELGFRVQNCTREQVGESNRAIDQLNAVDKPNAIDQPHRRIVKDPKASIQPTHGKFYQVSWSAGAKTRPGTPYVALCLPTGDFDIVGISGSISTTGLGICIPRCYRTRAENILEWNEGYQDGGKKAYYRKFPFLFFTSDVKVPSEGKLSIPEKGKVLAWVSASDIQQLDLNDETALRLSGYAAALAFQKLRCQNEQAVAINNQSSTEPDSRNAGDDSGSGDHSRDGIREVPATSLRASGSESSGHDPHAEQLAAEAPRSNAGDDNGSRDHSRDGSQEVPATSLRASGSESSRHSPHAEQLVAETPRSELRLADWVDSSANSALAALNIIGQGPDSQLDQSARTQEAPTPRKGCDVAEGRGRLDFILGRN</sequence>
<dbReference type="PANTHER" id="PTHR48125:SF10">
    <property type="entry name" value="OS12G0136300 PROTEIN"/>
    <property type="match status" value="1"/>
</dbReference>
<evidence type="ECO:0000259" key="2">
    <source>
        <dbReference type="PROSITE" id="PS51184"/>
    </source>
</evidence>
<feature type="compositionally biased region" description="Low complexity" evidence="1">
    <location>
        <begin position="17"/>
        <end position="34"/>
    </location>
</feature>
<dbReference type="HOGENOM" id="CLU_236024_0_0_1"/>
<dbReference type="eggNOG" id="KOG0958">
    <property type="taxonomic scope" value="Eukaryota"/>
</dbReference>
<feature type="compositionally biased region" description="Basic and acidic residues" evidence="1">
    <location>
        <begin position="1729"/>
        <end position="1749"/>
    </location>
</feature>
<dbReference type="EnsemblFungi" id="EJT69971">
    <property type="protein sequence ID" value="EJT69971"/>
    <property type="gene ID" value="GGTG_12148"/>
</dbReference>
<feature type="compositionally biased region" description="Low complexity" evidence="1">
    <location>
        <begin position="87"/>
        <end position="116"/>
    </location>
</feature>
<protein>
    <recommendedName>
        <fullName evidence="2">JmjC domain-containing protein</fullName>
    </recommendedName>
</protein>
<dbReference type="PANTHER" id="PTHR48125">
    <property type="entry name" value="LP07818P1"/>
    <property type="match status" value="1"/>
</dbReference>
<evidence type="ECO:0000256" key="1">
    <source>
        <dbReference type="SAM" id="MobiDB-lite"/>
    </source>
</evidence>
<reference evidence="5" key="1">
    <citation type="submission" date="2010-07" db="EMBL/GenBank/DDBJ databases">
        <title>The genome sequence of Gaeumannomyces graminis var. tritici strain R3-111a-1.</title>
        <authorList>
            <consortium name="The Broad Institute Genome Sequencing Platform"/>
            <person name="Ma L.-J."/>
            <person name="Dead R."/>
            <person name="Young S."/>
            <person name="Zeng Q."/>
            <person name="Koehrsen M."/>
            <person name="Alvarado L."/>
            <person name="Berlin A."/>
            <person name="Chapman S.B."/>
            <person name="Chen Z."/>
            <person name="Freedman E."/>
            <person name="Gellesch M."/>
            <person name="Goldberg J."/>
            <person name="Griggs A."/>
            <person name="Gujja S."/>
            <person name="Heilman E.R."/>
            <person name="Heiman D."/>
            <person name="Hepburn T."/>
            <person name="Howarth C."/>
            <person name="Jen D."/>
            <person name="Larson L."/>
            <person name="Mehta T."/>
            <person name="Neiman D."/>
            <person name="Pearson M."/>
            <person name="Roberts A."/>
            <person name="Saif S."/>
            <person name="Shea T."/>
            <person name="Shenoy N."/>
            <person name="Sisk P."/>
            <person name="Stolte C."/>
            <person name="Sykes S."/>
            <person name="Walk T."/>
            <person name="White J."/>
            <person name="Yandava C."/>
            <person name="Haas B."/>
            <person name="Nusbaum C."/>
            <person name="Birren B."/>
        </authorList>
    </citation>
    <scope>NUCLEOTIDE SEQUENCE [LARGE SCALE GENOMIC DNA]</scope>
    <source>
        <strain evidence="5">R3-111a-1</strain>
    </source>
</reference>
<feature type="region of interest" description="Disordered" evidence="1">
    <location>
        <begin position="1236"/>
        <end position="1274"/>
    </location>
</feature>
<feature type="compositionally biased region" description="Basic and acidic residues" evidence="1">
    <location>
        <begin position="1419"/>
        <end position="1431"/>
    </location>
</feature>
<dbReference type="Pfam" id="PF02373">
    <property type="entry name" value="JmjC"/>
    <property type="match status" value="1"/>
</dbReference>
<evidence type="ECO:0000313" key="4">
    <source>
        <dbReference type="EnsemblFungi" id="EJT69971"/>
    </source>
</evidence>
<gene>
    <name evidence="4" type="primary">20352606</name>
    <name evidence="3" type="ORF">GGTG_12148</name>
</gene>
<feature type="compositionally biased region" description="Low complexity" evidence="1">
    <location>
        <begin position="421"/>
        <end position="444"/>
    </location>
</feature>
<evidence type="ECO:0000313" key="5">
    <source>
        <dbReference type="Proteomes" id="UP000006039"/>
    </source>
</evidence>